<dbReference type="OrthoDB" id="3533814at2759"/>
<comment type="caution">
    <text evidence="3">The sequence shown here is derived from an EMBL/GenBank/DDBJ whole genome shotgun (WGS) entry which is preliminary data.</text>
</comment>
<evidence type="ECO:0000313" key="4">
    <source>
        <dbReference type="Proteomes" id="UP000664203"/>
    </source>
</evidence>
<dbReference type="EMBL" id="CAJPDR010000072">
    <property type="protein sequence ID" value="CAF9914342.1"/>
    <property type="molecule type" value="Genomic_DNA"/>
</dbReference>
<feature type="transmembrane region" description="Helical" evidence="1">
    <location>
        <begin position="250"/>
        <end position="269"/>
    </location>
</feature>
<feature type="transmembrane region" description="Helical" evidence="1">
    <location>
        <begin position="226"/>
        <end position="244"/>
    </location>
</feature>
<keyword evidence="4" id="KW-1185">Reference proteome</keyword>
<proteinExistence type="predicted"/>
<evidence type="ECO:0000313" key="3">
    <source>
        <dbReference type="EMBL" id="CAF9914342.1"/>
    </source>
</evidence>
<dbReference type="AlphaFoldDB" id="A0A8H3F1N4"/>
<keyword evidence="1" id="KW-1133">Transmembrane helix</keyword>
<dbReference type="Proteomes" id="UP000664203">
    <property type="component" value="Unassembled WGS sequence"/>
</dbReference>
<evidence type="ECO:0000256" key="1">
    <source>
        <dbReference type="SAM" id="Phobius"/>
    </source>
</evidence>
<organism evidence="3 4">
    <name type="scientific">Alectoria fallacina</name>
    <dbReference type="NCBI Taxonomy" id="1903189"/>
    <lineage>
        <taxon>Eukaryota</taxon>
        <taxon>Fungi</taxon>
        <taxon>Dikarya</taxon>
        <taxon>Ascomycota</taxon>
        <taxon>Pezizomycotina</taxon>
        <taxon>Lecanoromycetes</taxon>
        <taxon>OSLEUM clade</taxon>
        <taxon>Lecanoromycetidae</taxon>
        <taxon>Lecanorales</taxon>
        <taxon>Lecanorineae</taxon>
        <taxon>Parmeliaceae</taxon>
        <taxon>Alectoria</taxon>
    </lineage>
</organism>
<sequence>MEWDVDLEAMSTAHRHLEGYPSFSKFIAKDKDAAIYRKFENLSSRNLLYLQSELHDLERQLEIIDREDAKNIDNERAQRAARYWTHFSEDSDNQALVRRTLQGNIRVKIKEYHEAMILESQILSLSSPASRTLKDFKTWFTSDSLTPGSTAPTVALWGRDEHLFDKEEDLVALAPVDTDRLNLFLKSYFGWFFQVKQERSKEQRSNGPLAPKGELFYFPSHRIQRAGAVISVFLSAIVCLTAVSNQSTSVRIGMIVLFTCLFAAVVGLLKNARRAEIFGSTAA</sequence>
<name>A0A8H3F1N4_9LECA</name>
<keyword evidence="1" id="KW-0812">Transmembrane</keyword>
<evidence type="ECO:0000259" key="2">
    <source>
        <dbReference type="Pfam" id="PF20237"/>
    </source>
</evidence>
<dbReference type="PANTHER" id="PTHR34502">
    <property type="entry name" value="DUF6594 DOMAIN-CONTAINING PROTEIN-RELATED"/>
    <property type="match status" value="1"/>
</dbReference>
<feature type="domain" description="DUF6594" evidence="2">
    <location>
        <begin position="20"/>
        <end position="283"/>
    </location>
</feature>
<dbReference type="Pfam" id="PF20237">
    <property type="entry name" value="DUF6594"/>
    <property type="match status" value="1"/>
</dbReference>
<dbReference type="InterPro" id="IPR046529">
    <property type="entry name" value="DUF6594"/>
</dbReference>
<keyword evidence="1" id="KW-0472">Membrane</keyword>
<dbReference type="PANTHER" id="PTHR34502:SF4">
    <property type="entry name" value="DUF6594 DOMAIN-CONTAINING PROTEIN"/>
    <property type="match status" value="1"/>
</dbReference>
<protein>
    <recommendedName>
        <fullName evidence="2">DUF6594 domain-containing protein</fullName>
    </recommendedName>
</protein>
<reference evidence="3" key="1">
    <citation type="submission" date="2021-03" db="EMBL/GenBank/DDBJ databases">
        <authorList>
            <person name="Tagirdzhanova G."/>
        </authorList>
    </citation>
    <scope>NUCLEOTIDE SEQUENCE</scope>
</reference>
<gene>
    <name evidence="3" type="ORF">ALECFALPRED_009530</name>
</gene>
<accession>A0A8H3F1N4</accession>